<keyword evidence="3" id="KW-1185">Reference proteome</keyword>
<keyword evidence="1" id="KW-0732">Signal</keyword>
<dbReference type="Proteomes" id="UP000037854">
    <property type="component" value="Unassembled WGS sequence"/>
</dbReference>
<dbReference type="EMBL" id="LGTK01000001">
    <property type="protein sequence ID" value="KPH79172.1"/>
    <property type="molecule type" value="Genomic_DNA"/>
</dbReference>
<organism evidence="2 3">
    <name type="scientific">Oceanobacillus caeni</name>
    <dbReference type="NCBI Taxonomy" id="405946"/>
    <lineage>
        <taxon>Bacteria</taxon>
        <taxon>Bacillati</taxon>
        <taxon>Bacillota</taxon>
        <taxon>Bacilli</taxon>
        <taxon>Bacillales</taxon>
        <taxon>Bacillaceae</taxon>
        <taxon>Oceanobacillus</taxon>
    </lineage>
</organism>
<evidence type="ECO:0008006" key="4">
    <source>
        <dbReference type="Google" id="ProtNLM"/>
    </source>
</evidence>
<comment type="caution">
    <text evidence="2">The sequence shown here is derived from an EMBL/GenBank/DDBJ whole genome shotgun (WGS) entry which is preliminary data.</text>
</comment>
<proteinExistence type="predicted"/>
<feature type="chain" id="PRO_5045635192" description="Intracellular proteinase inhibitor BsuPI domain-containing protein" evidence="1">
    <location>
        <begin position="21"/>
        <end position="128"/>
    </location>
</feature>
<feature type="signal peptide" evidence="1">
    <location>
        <begin position="1"/>
        <end position="20"/>
    </location>
</feature>
<sequence>MKRIMLLMLFAVLLVGCSNTDELKSNSDSPNTIDIRNVDVQVEDLTANLVADVKTSSEEIFYRVELGEEVLQDEKPIQLNGQEWKPFEIEVTLPKKVMEADDAPIFVIYGKNENGKAINPNYIPIEIK</sequence>
<gene>
    <name evidence="2" type="ORF">AFL42_00190</name>
</gene>
<name>A0ABR5MP27_9BACI</name>
<evidence type="ECO:0000313" key="2">
    <source>
        <dbReference type="EMBL" id="KPH79172.1"/>
    </source>
</evidence>
<protein>
    <recommendedName>
        <fullName evidence="4">Intracellular proteinase inhibitor BsuPI domain-containing protein</fullName>
    </recommendedName>
</protein>
<dbReference type="RefSeq" id="WP_060667463.1">
    <property type="nucleotide sequence ID" value="NZ_LGTK01000001.1"/>
</dbReference>
<evidence type="ECO:0000256" key="1">
    <source>
        <dbReference type="SAM" id="SignalP"/>
    </source>
</evidence>
<reference evidence="2 3" key="1">
    <citation type="submission" date="2015-07" db="EMBL/GenBank/DDBJ databases">
        <title>High-quality draft genome sequence of Oceanobacillus caeni HM6, a bacillus isolated from a human feces.</title>
        <authorList>
            <person name="Kumar J."/>
            <person name="Verma M.K."/>
            <person name="Pandey R."/>
            <person name="Bhambi M."/>
            <person name="Chauhan N."/>
        </authorList>
    </citation>
    <scope>NUCLEOTIDE SEQUENCE [LARGE SCALE GENOMIC DNA]</scope>
    <source>
        <strain evidence="2 3">HM6</strain>
    </source>
</reference>
<evidence type="ECO:0000313" key="3">
    <source>
        <dbReference type="Proteomes" id="UP000037854"/>
    </source>
</evidence>
<dbReference type="PROSITE" id="PS51257">
    <property type="entry name" value="PROKAR_LIPOPROTEIN"/>
    <property type="match status" value="1"/>
</dbReference>
<accession>A0ABR5MP27</accession>